<evidence type="ECO:0000313" key="8">
    <source>
        <dbReference type="Proteomes" id="UP000178811"/>
    </source>
</evidence>
<evidence type="ECO:0000259" key="6">
    <source>
        <dbReference type="SMART" id="SM00732"/>
    </source>
</evidence>
<dbReference type="EMBL" id="MFLW01000008">
    <property type="protein sequence ID" value="OGG78453.1"/>
    <property type="molecule type" value="Genomic_DNA"/>
</dbReference>
<dbReference type="Proteomes" id="UP000178811">
    <property type="component" value="Unassembled WGS sequence"/>
</dbReference>
<dbReference type="SUPFAM" id="SSF53098">
    <property type="entry name" value="Ribonuclease H-like"/>
    <property type="match status" value="1"/>
</dbReference>
<reference evidence="7 8" key="1">
    <citation type="journal article" date="2016" name="Nat. Commun.">
        <title>Thousands of microbial genomes shed light on interconnected biogeochemical processes in an aquifer system.</title>
        <authorList>
            <person name="Anantharaman K."/>
            <person name="Brown C.T."/>
            <person name="Hug L.A."/>
            <person name="Sharon I."/>
            <person name="Castelle C.J."/>
            <person name="Probst A.J."/>
            <person name="Thomas B.C."/>
            <person name="Singh A."/>
            <person name="Wilkins M.J."/>
            <person name="Karaoz U."/>
            <person name="Brodie E.L."/>
            <person name="Williams K.H."/>
            <person name="Hubbard S.S."/>
            <person name="Banfield J.F."/>
        </authorList>
    </citation>
    <scope>NUCLEOTIDE SEQUENCE [LARGE SCALE GENOMIC DNA]</scope>
</reference>
<dbReference type="GO" id="GO:0005737">
    <property type="term" value="C:cytoplasm"/>
    <property type="evidence" value="ECO:0007669"/>
    <property type="project" value="UniProtKB-SubCell"/>
</dbReference>
<dbReference type="Gene3D" id="3.30.420.140">
    <property type="entry name" value="YqgF/RNase H-like domain"/>
    <property type="match status" value="1"/>
</dbReference>
<evidence type="ECO:0000256" key="1">
    <source>
        <dbReference type="ARBA" id="ARBA00022490"/>
    </source>
</evidence>
<proteinExistence type="inferred from homology"/>
<dbReference type="GO" id="GO:0000967">
    <property type="term" value="P:rRNA 5'-end processing"/>
    <property type="evidence" value="ECO:0007669"/>
    <property type="project" value="UniProtKB-UniRule"/>
</dbReference>
<gene>
    <name evidence="7" type="ORF">A3A36_02040</name>
</gene>
<dbReference type="GO" id="GO:0004518">
    <property type="term" value="F:nuclease activity"/>
    <property type="evidence" value="ECO:0007669"/>
    <property type="project" value="UniProtKB-KW"/>
</dbReference>
<comment type="similarity">
    <text evidence="5">Belongs to the YqgF HJR family.</text>
</comment>
<keyword evidence="2 5" id="KW-0690">Ribosome biogenesis</keyword>
<organism evidence="7 8">
    <name type="scientific">Candidatus Kaiserbacteria bacterium RIFCSPLOWO2_01_FULL_52_12b</name>
    <dbReference type="NCBI Taxonomy" id="1798509"/>
    <lineage>
        <taxon>Bacteria</taxon>
        <taxon>Candidatus Kaiseribacteriota</taxon>
    </lineage>
</organism>
<dbReference type="PANTHER" id="PTHR33317">
    <property type="entry name" value="POLYNUCLEOTIDYL TRANSFERASE, RIBONUCLEASE H-LIKE SUPERFAMILY PROTEIN"/>
    <property type="match status" value="1"/>
</dbReference>
<keyword evidence="4 5" id="KW-0378">Hydrolase</keyword>
<feature type="domain" description="YqgF/RNase H-like" evidence="6">
    <location>
        <begin position="1"/>
        <end position="99"/>
    </location>
</feature>
<sequence length="143" mass="15351">MRYLGVDYGSKRVGLALSDEQGTMGFPHSIVVNTPRLLDLIGALIARENISAVVIGESRTLAGGANPIMKDAKAFGDAVAERSGVPVFYESEVFTSEEARHRPAGREELQAKIRKSRAPKARIAIDDSAAALILTSYLARSAH</sequence>
<protein>
    <recommendedName>
        <fullName evidence="5">Putative pre-16S rRNA nuclease</fullName>
        <ecNumber evidence="5">3.1.-.-</ecNumber>
    </recommendedName>
</protein>
<dbReference type="GO" id="GO:0016788">
    <property type="term" value="F:hydrolase activity, acting on ester bonds"/>
    <property type="evidence" value="ECO:0007669"/>
    <property type="project" value="UniProtKB-UniRule"/>
</dbReference>
<dbReference type="EC" id="3.1.-.-" evidence="5"/>
<keyword evidence="1 5" id="KW-0963">Cytoplasm</keyword>
<name>A0A1F6EY01_9BACT</name>
<dbReference type="Pfam" id="PF03652">
    <property type="entry name" value="RuvX"/>
    <property type="match status" value="1"/>
</dbReference>
<dbReference type="InterPro" id="IPR005227">
    <property type="entry name" value="YqgF"/>
</dbReference>
<comment type="subcellular location">
    <subcellularLocation>
        <location evidence="5">Cytoplasm</location>
    </subcellularLocation>
</comment>
<dbReference type="HAMAP" id="MF_00651">
    <property type="entry name" value="Nuclease_YqgF"/>
    <property type="match status" value="1"/>
</dbReference>
<dbReference type="PANTHER" id="PTHR33317:SF4">
    <property type="entry name" value="POLYNUCLEOTIDYL TRANSFERASE, RIBONUCLEASE H-LIKE SUPERFAMILY PROTEIN"/>
    <property type="match status" value="1"/>
</dbReference>
<evidence type="ECO:0000256" key="3">
    <source>
        <dbReference type="ARBA" id="ARBA00022722"/>
    </source>
</evidence>
<dbReference type="CDD" id="cd16964">
    <property type="entry name" value="YqgF"/>
    <property type="match status" value="1"/>
</dbReference>
<evidence type="ECO:0000256" key="4">
    <source>
        <dbReference type="ARBA" id="ARBA00022801"/>
    </source>
</evidence>
<accession>A0A1F6EY01</accession>
<dbReference type="InterPro" id="IPR037027">
    <property type="entry name" value="YqgF/RNaseH-like_dom_sf"/>
</dbReference>
<evidence type="ECO:0000256" key="5">
    <source>
        <dbReference type="HAMAP-Rule" id="MF_00651"/>
    </source>
</evidence>
<dbReference type="SMART" id="SM00732">
    <property type="entry name" value="YqgFc"/>
    <property type="match status" value="1"/>
</dbReference>
<dbReference type="InterPro" id="IPR006641">
    <property type="entry name" value="YqgF/RNaseH-like_dom"/>
</dbReference>
<comment type="caution">
    <text evidence="7">The sequence shown here is derived from an EMBL/GenBank/DDBJ whole genome shotgun (WGS) entry which is preliminary data.</text>
</comment>
<keyword evidence="3 5" id="KW-0540">Nuclease</keyword>
<dbReference type="InterPro" id="IPR012337">
    <property type="entry name" value="RNaseH-like_sf"/>
</dbReference>
<evidence type="ECO:0000256" key="2">
    <source>
        <dbReference type="ARBA" id="ARBA00022517"/>
    </source>
</evidence>
<dbReference type="AlphaFoldDB" id="A0A1F6EY01"/>
<dbReference type="NCBIfam" id="TIGR00250">
    <property type="entry name" value="RNAse_H_YqgF"/>
    <property type="match status" value="1"/>
</dbReference>
<comment type="function">
    <text evidence="5">Could be a nuclease involved in processing of the 5'-end of pre-16S rRNA.</text>
</comment>
<evidence type="ECO:0000313" key="7">
    <source>
        <dbReference type="EMBL" id="OGG78453.1"/>
    </source>
</evidence>